<keyword evidence="2" id="KW-0732">Signal</keyword>
<comment type="caution">
    <text evidence="3">The sequence shown here is derived from an EMBL/GenBank/DDBJ whole genome shotgun (WGS) entry which is preliminary data.</text>
</comment>
<protein>
    <recommendedName>
        <fullName evidence="5">Conjugal transfer protein TrbH</fullName>
    </recommendedName>
</protein>
<proteinExistence type="predicted"/>
<dbReference type="RefSeq" id="WP_245082882.1">
    <property type="nucleotide sequence ID" value="NZ_BSOP01000071.1"/>
</dbReference>
<reference evidence="4" key="1">
    <citation type="journal article" date="2019" name="Int. J. Syst. Evol. Microbiol.">
        <title>The Global Catalogue of Microorganisms (GCM) 10K type strain sequencing project: providing services to taxonomists for standard genome sequencing and annotation.</title>
        <authorList>
            <consortium name="The Broad Institute Genomics Platform"/>
            <consortium name="The Broad Institute Genome Sequencing Center for Infectious Disease"/>
            <person name="Wu L."/>
            <person name="Ma J."/>
        </authorList>
    </citation>
    <scope>NUCLEOTIDE SEQUENCE [LARGE SCALE GENOMIC DNA]</scope>
    <source>
        <strain evidence="4">NBRC 102122</strain>
    </source>
</reference>
<gene>
    <name evidence="3" type="ORF">GCM10007923_63950</name>
</gene>
<evidence type="ECO:0000313" key="4">
    <source>
        <dbReference type="Proteomes" id="UP001156702"/>
    </source>
</evidence>
<organism evidence="3 4">
    <name type="scientific">Shinella yambaruensis</name>
    <dbReference type="NCBI Taxonomy" id="415996"/>
    <lineage>
        <taxon>Bacteria</taxon>
        <taxon>Pseudomonadati</taxon>
        <taxon>Pseudomonadota</taxon>
        <taxon>Alphaproteobacteria</taxon>
        <taxon>Hyphomicrobiales</taxon>
        <taxon>Rhizobiaceae</taxon>
        <taxon>Shinella</taxon>
    </lineage>
</organism>
<sequence length="158" mass="16405">MKRLAPILLTASLLAGCATTGPGASYVAPEISAGDATVLATDAARHLAQPLAPAHTTLLLRPASGREEVMTPALTLSLRDAGFGVVMAPTKPQNSSTTGQEAAGTALRYLVSPLDAGVLMRLQYQNTEAARFYPRATNGELSPDSAAPFTVREASQNE</sequence>
<dbReference type="Proteomes" id="UP001156702">
    <property type="component" value="Unassembled WGS sequence"/>
</dbReference>
<evidence type="ECO:0000256" key="2">
    <source>
        <dbReference type="SAM" id="SignalP"/>
    </source>
</evidence>
<accession>A0ABQ5ZX38</accession>
<dbReference type="EMBL" id="BSOP01000071">
    <property type="protein sequence ID" value="GLR55173.1"/>
    <property type="molecule type" value="Genomic_DNA"/>
</dbReference>
<feature type="region of interest" description="Disordered" evidence="1">
    <location>
        <begin position="135"/>
        <end position="158"/>
    </location>
</feature>
<evidence type="ECO:0000313" key="3">
    <source>
        <dbReference type="EMBL" id="GLR55173.1"/>
    </source>
</evidence>
<name>A0ABQ5ZX38_9HYPH</name>
<dbReference type="PROSITE" id="PS51257">
    <property type="entry name" value="PROKAR_LIPOPROTEIN"/>
    <property type="match status" value="1"/>
</dbReference>
<evidence type="ECO:0008006" key="5">
    <source>
        <dbReference type="Google" id="ProtNLM"/>
    </source>
</evidence>
<feature type="signal peptide" evidence="2">
    <location>
        <begin position="1"/>
        <end position="20"/>
    </location>
</feature>
<evidence type="ECO:0000256" key="1">
    <source>
        <dbReference type="SAM" id="MobiDB-lite"/>
    </source>
</evidence>
<keyword evidence="4" id="KW-1185">Reference proteome</keyword>
<feature type="chain" id="PRO_5045318184" description="Conjugal transfer protein TrbH" evidence="2">
    <location>
        <begin position="21"/>
        <end position="158"/>
    </location>
</feature>